<keyword evidence="2" id="KW-0813">Transport</keyword>
<evidence type="ECO:0000256" key="2">
    <source>
        <dbReference type="ARBA" id="ARBA00022448"/>
    </source>
</evidence>
<dbReference type="GO" id="GO:0022857">
    <property type="term" value="F:transmembrane transporter activity"/>
    <property type="evidence" value="ECO:0007669"/>
    <property type="project" value="InterPro"/>
</dbReference>
<dbReference type="PANTHER" id="PTHR23504">
    <property type="entry name" value="MAJOR FACILITATOR SUPERFAMILY DOMAIN-CONTAINING PROTEIN 10"/>
    <property type="match status" value="1"/>
</dbReference>
<feature type="transmembrane region" description="Helical" evidence="7">
    <location>
        <begin position="393"/>
        <end position="413"/>
    </location>
</feature>
<reference evidence="9" key="1">
    <citation type="submission" date="2022-08" db="EMBL/GenBank/DDBJ databases">
        <authorList>
            <consortium name="DOE Joint Genome Institute"/>
            <person name="Min B."/>
            <person name="Sierra-Patev S."/>
            <person name="Naranjo-Ortiz M."/>
            <person name="Looney B."/>
            <person name="Konkel Z."/>
            <person name="Slot J.C."/>
            <person name="Sakamoto Y."/>
            <person name="Steenwyk J.L."/>
            <person name="Rokas A."/>
            <person name="Carro J."/>
            <person name="Camarero S."/>
            <person name="Ferreira P."/>
            <person name="Molpeceres G."/>
            <person name="Ruiz-duenas F.J."/>
            <person name="Serrano A."/>
            <person name="Henrissat B."/>
            <person name="Drula E."/>
            <person name="Hughes K.W."/>
            <person name="Mata J.L."/>
            <person name="Ishikawa N.K."/>
            <person name="Vargas-Isla R."/>
            <person name="Ushijima S."/>
            <person name="Smith C.A."/>
            <person name="Ahrendt S."/>
            <person name="Andreopoulos W."/>
            <person name="He G."/>
            <person name="LaButti K."/>
            <person name="Lipzen A."/>
            <person name="Ng V."/>
            <person name="Riley R."/>
            <person name="Sandor L."/>
            <person name="Barry K."/>
            <person name="Martinez A.T."/>
            <person name="Xiao Y."/>
            <person name="Gibbons J.G."/>
            <person name="Terashima K."/>
            <person name="Hibbett D.S."/>
            <person name="Grigoriev I.V."/>
        </authorList>
    </citation>
    <scope>NUCLEOTIDE SEQUENCE</scope>
    <source>
        <strain evidence="9">ET3784</strain>
    </source>
</reference>
<feature type="transmembrane region" description="Helical" evidence="7">
    <location>
        <begin position="363"/>
        <end position="381"/>
    </location>
</feature>
<keyword evidence="5 7" id="KW-0472">Membrane</keyword>
<reference evidence="9" key="2">
    <citation type="journal article" date="2023" name="Proc. Natl. Acad. Sci. U.S.A.">
        <title>A global phylogenomic analysis of the shiitake genus Lentinula.</title>
        <authorList>
            <person name="Sierra-Patev S."/>
            <person name="Min B."/>
            <person name="Naranjo-Ortiz M."/>
            <person name="Looney B."/>
            <person name="Konkel Z."/>
            <person name="Slot J.C."/>
            <person name="Sakamoto Y."/>
            <person name="Steenwyk J.L."/>
            <person name="Rokas A."/>
            <person name="Carro J."/>
            <person name="Camarero S."/>
            <person name="Ferreira P."/>
            <person name="Molpeceres G."/>
            <person name="Ruiz-Duenas F.J."/>
            <person name="Serrano A."/>
            <person name="Henrissat B."/>
            <person name="Drula E."/>
            <person name="Hughes K.W."/>
            <person name="Mata J.L."/>
            <person name="Ishikawa N.K."/>
            <person name="Vargas-Isla R."/>
            <person name="Ushijima S."/>
            <person name="Smith C.A."/>
            <person name="Donoghue J."/>
            <person name="Ahrendt S."/>
            <person name="Andreopoulos W."/>
            <person name="He G."/>
            <person name="LaButti K."/>
            <person name="Lipzen A."/>
            <person name="Ng V."/>
            <person name="Riley R."/>
            <person name="Sandor L."/>
            <person name="Barry K."/>
            <person name="Martinez A.T."/>
            <person name="Xiao Y."/>
            <person name="Gibbons J.G."/>
            <person name="Terashima K."/>
            <person name="Grigoriev I.V."/>
            <person name="Hibbett D."/>
        </authorList>
    </citation>
    <scope>NUCLEOTIDE SEQUENCE</scope>
    <source>
        <strain evidence="9">ET3784</strain>
    </source>
</reference>
<gene>
    <name evidence="9" type="ORF">DFJ43DRAFT_1143799</name>
</gene>
<dbReference type="EMBL" id="JANVFO010000006">
    <property type="protein sequence ID" value="KAJ3736145.1"/>
    <property type="molecule type" value="Genomic_DNA"/>
</dbReference>
<feature type="transmembrane region" description="Helical" evidence="7">
    <location>
        <begin position="163"/>
        <end position="185"/>
    </location>
</feature>
<evidence type="ECO:0000256" key="4">
    <source>
        <dbReference type="ARBA" id="ARBA00022989"/>
    </source>
</evidence>
<evidence type="ECO:0000256" key="7">
    <source>
        <dbReference type="SAM" id="Phobius"/>
    </source>
</evidence>
<feature type="transmembrane region" description="Helical" evidence="7">
    <location>
        <begin position="129"/>
        <end position="151"/>
    </location>
</feature>
<feature type="transmembrane region" description="Helical" evidence="7">
    <location>
        <begin position="106"/>
        <end position="123"/>
    </location>
</feature>
<feature type="transmembrane region" description="Helical" evidence="7">
    <location>
        <begin position="295"/>
        <end position="316"/>
    </location>
</feature>
<keyword evidence="10" id="KW-1185">Reference proteome</keyword>
<evidence type="ECO:0000256" key="5">
    <source>
        <dbReference type="ARBA" id="ARBA00023136"/>
    </source>
</evidence>
<proteinExistence type="predicted"/>
<accession>A0AA38JTX1</accession>
<evidence type="ECO:0000256" key="3">
    <source>
        <dbReference type="ARBA" id="ARBA00022692"/>
    </source>
</evidence>
<evidence type="ECO:0000256" key="1">
    <source>
        <dbReference type="ARBA" id="ARBA00004141"/>
    </source>
</evidence>
<evidence type="ECO:0000259" key="8">
    <source>
        <dbReference type="PROSITE" id="PS50850"/>
    </source>
</evidence>
<dbReference type="GO" id="GO:0016020">
    <property type="term" value="C:membrane"/>
    <property type="evidence" value="ECO:0007669"/>
    <property type="project" value="UniProtKB-SubCell"/>
</dbReference>
<dbReference type="Pfam" id="PF07690">
    <property type="entry name" value="MFS_1"/>
    <property type="match status" value="1"/>
</dbReference>
<name>A0AA38JTX1_9AGAR</name>
<feature type="transmembrane region" description="Helical" evidence="7">
    <location>
        <begin position="328"/>
        <end position="351"/>
    </location>
</feature>
<organism evidence="9 10">
    <name type="scientific">Lentinula guzmanii</name>
    <dbReference type="NCBI Taxonomy" id="2804957"/>
    <lineage>
        <taxon>Eukaryota</taxon>
        <taxon>Fungi</taxon>
        <taxon>Dikarya</taxon>
        <taxon>Basidiomycota</taxon>
        <taxon>Agaricomycotina</taxon>
        <taxon>Agaricomycetes</taxon>
        <taxon>Agaricomycetidae</taxon>
        <taxon>Agaricales</taxon>
        <taxon>Marasmiineae</taxon>
        <taxon>Omphalotaceae</taxon>
        <taxon>Lentinula</taxon>
    </lineage>
</organism>
<dbReference type="PANTHER" id="PTHR23504:SF15">
    <property type="entry name" value="MAJOR FACILITATOR SUPERFAMILY (MFS) PROFILE DOMAIN-CONTAINING PROTEIN"/>
    <property type="match status" value="1"/>
</dbReference>
<dbReference type="InterPro" id="IPR020846">
    <property type="entry name" value="MFS_dom"/>
</dbReference>
<feature type="region of interest" description="Disordered" evidence="6">
    <location>
        <begin position="238"/>
        <end position="270"/>
    </location>
</feature>
<feature type="compositionally biased region" description="Acidic residues" evidence="6">
    <location>
        <begin position="248"/>
        <end position="259"/>
    </location>
</feature>
<dbReference type="InterPro" id="IPR036259">
    <property type="entry name" value="MFS_trans_sf"/>
</dbReference>
<evidence type="ECO:0000313" key="9">
    <source>
        <dbReference type="EMBL" id="KAJ3736145.1"/>
    </source>
</evidence>
<feature type="transmembrane region" description="Helical" evidence="7">
    <location>
        <begin position="468"/>
        <end position="487"/>
    </location>
</feature>
<feature type="transmembrane region" description="Helical" evidence="7">
    <location>
        <begin position="205"/>
        <end position="229"/>
    </location>
</feature>
<dbReference type="InterPro" id="IPR011701">
    <property type="entry name" value="MFS"/>
</dbReference>
<protein>
    <submittedName>
        <fullName evidence="9">Major facilitator superfamily multidrug-resistance, DHA1 sub-family</fullName>
    </submittedName>
</protein>
<dbReference type="Proteomes" id="UP001176059">
    <property type="component" value="Unassembled WGS sequence"/>
</dbReference>
<sequence length="494" mass="53511">MSSSSIIQPRTPLPKLQLSLILLIQVTEPINAEVIYPFIIGAVRDTGITCGDEKKTGYYAGVIESMFFLSECCTVSVFASSICHVNNPNQVYYWGRLSDIYGRRKILLIGPLGLTLAMLGFGLSKTFLALVIFRALQGIFNGNIGVAKTVMAEITDSTNMADAFTMIPIMWSFGTTVGPALGGILANPATQWPQLFGKFVFFRDFPYFLACAAAGFMAFIAFALAYIGLKESSPTFKSQEMENVTSSDESEPLLQDDETQSNYGSSTSSTGQIIGEHAQPLSAWELLTGDLRIVLLNYSLLSFTDMSYTVLIPLVYSSSISIGGLGLSPYQVGLILGIFAFLNGFWNLFVLTRILKKLGPRKMYIISYSSYLVIFPFLWIIRDVAHLAGGVNVLVWILLVCQLLAATFINTAFNSMSLLVVQSAPPNALGSVIGLAQMTASGTRGLAPLFASSLFALSLESRIAGGHLVDIVLIVISALGLFCSFQIPKHGSQV</sequence>
<dbReference type="Gene3D" id="1.20.1250.20">
    <property type="entry name" value="MFS general substrate transporter like domains"/>
    <property type="match status" value="1"/>
</dbReference>
<keyword evidence="4 7" id="KW-1133">Transmembrane helix</keyword>
<comment type="subcellular location">
    <subcellularLocation>
        <location evidence="1">Membrane</location>
        <topology evidence="1">Multi-pass membrane protein</topology>
    </subcellularLocation>
</comment>
<evidence type="ECO:0000256" key="6">
    <source>
        <dbReference type="SAM" id="MobiDB-lite"/>
    </source>
</evidence>
<dbReference type="PROSITE" id="PS50850">
    <property type="entry name" value="MFS"/>
    <property type="match status" value="1"/>
</dbReference>
<comment type="caution">
    <text evidence="9">The sequence shown here is derived from an EMBL/GenBank/DDBJ whole genome shotgun (WGS) entry which is preliminary data.</text>
</comment>
<feature type="domain" description="Major facilitator superfamily (MFS) profile" evidence="8">
    <location>
        <begin position="17"/>
        <end position="492"/>
    </location>
</feature>
<keyword evidence="3 7" id="KW-0812">Transmembrane</keyword>
<dbReference type="AlphaFoldDB" id="A0AA38JTX1"/>
<feature type="compositionally biased region" description="Polar residues" evidence="6">
    <location>
        <begin position="238"/>
        <end position="247"/>
    </location>
</feature>
<dbReference type="SUPFAM" id="SSF103473">
    <property type="entry name" value="MFS general substrate transporter"/>
    <property type="match status" value="1"/>
</dbReference>
<evidence type="ECO:0000313" key="10">
    <source>
        <dbReference type="Proteomes" id="UP001176059"/>
    </source>
</evidence>